<dbReference type="EMBL" id="PJNB01000001">
    <property type="protein sequence ID" value="PKW18899.1"/>
    <property type="molecule type" value="Genomic_DNA"/>
</dbReference>
<dbReference type="Gene3D" id="1.10.260.40">
    <property type="entry name" value="lambda repressor-like DNA-binding domains"/>
    <property type="match status" value="1"/>
</dbReference>
<name>A0A2N3Y7J7_SACSN</name>
<reference evidence="2" key="1">
    <citation type="submission" date="2017-12" db="EMBL/GenBank/DDBJ databases">
        <title>Sequencing the genomes of 1000 Actinobacteria strains.</title>
        <authorList>
            <person name="Klenk H.-P."/>
        </authorList>
    </citation>
    <scope>NUCLEOTIDE SEQUENCE [LARGE SCALE GENOMIC DNA]</scope>
    <source>
        <strain evidence="2">DSM 44228</strain>
    </source>
</reference>
<dbReference type="GO" id="GO:0003677">
    <property type="term" value="F:DNA binding"/>
    <property type="evidence" value="ECO:0007669"/>
    <property type="project" value="InterPro"/>
</dbReference>
<dbReference type="OrthoDB" id="4966777at2"/>
<dbReference type="InterPro" id="IPR010982">
    <property type="entry name" value="Lambda_DNA-bd_dom_sf"/>
</dbReference>
<dbReference type="Proteomes" id="UP000233786">
    <property type="component" value="Unassembled WGS sequence"/>
</dbReference>
<proteinExistence type="predicted"/>
<dbReference type="Pfam" id="PF19054">
    <property type="entry name" value="DUF5753"/>
    <property type="match status" value="1"/>
</dbReference>
<accession>A0A2N3Y7J7</accession>
<dbReference type="InterPro" id="IPR001387">
    <property type="entry name" value="Cro/C1-type_HTH"/>
</dbReference>
<dbReference type="SUPFAM" id="SSF47413">
    <property type="entry name" value="lambda repressor-like DNA-binding domains"/>
    <property type="match status" value="1"/>
</dbReference>
<dbReference type="Pfam" id="PF13560">
    <property type="entry name" value="HTH_31"/>
    <property type="match status" value="1"/>
</dbReference>
<protein>
    <submittedName>
        <fullName evidence="2">Helix-turn-helix protein</fullName>
    </submittedName>
</protein>
<feature type="domain" description="DUF5753" evidence="1">
    <location>
        <begin position="103"/>
        <end position="272"/>
    </location>
</feature>
<dbReference type="CDD" id="cd00093">
    <property type="entry name" value="HTH_XRE"/>
    <property type="match status" value="1"/>
</dbReference>
<keyword evidence="3" id="KW-1185">Reference proteome</keyword>
<dbReference type="RefSeq" id="WP_010310536.1">
    <property type="nucleotide sequence ID" value="NZ_CP061007.1"/>
</dbReference>
<evidence type="ECO:0000313" key="3">
    <source>
        <dbReference type="Proteomes" id="UP000233786"/>
    </source>
</evidence>
<sequence>MSELEHRRAAFGERLRQLREAAGFPSGKRFADHCGWPQSKVSRIETGAQLASDADLTTWTEATGADESVASELRAELREIRLAAASWKRQLRHGNAARQVVAADLETQAQVIRVVETALVPGLLQTADYARHVFALNAEFMGTLADVEESVRARIARQQVLYDSSKEIEILVTEAALRSPVCPPDVMAGQLDRLATLLELSTFRLGIVPLDVCLPVIPLHGFWILDDQVLIETVNTEIIVTDPAEIDQYRRQADALWTVAAEGNEARALLARLPR</sequence>
<dbReference type="STRING" id="994479.GCA_000194155_05052"/>
<dbReference type="AlphaFoldDB" id="A0A2N3Y7J7"/>
<evidence type="ECO:0000259" key="1">
    <source>
        <dbReference type="Pfam" id="PF19054"/>
    </source>
</evidence>
<evidence type="ECO:0000313" key="2">
    <source>
        <dbReference type="EMBL" id="PKW18899.1"/>
    </source>
</evidence>
<organism evidence="2 3">
    <name type="scientific">Saccharopolyspora spinosa</name>
    <dbReference type="NCBI Taxonomy" id="60894"/>
    <lineage>
        <taxon>Bacteria</taxon>
        <taxon>Bacillati</taxon>
        <taxon>Actinomycetota</taxon>
        <taxon>Actinomycetes</taxon>
        <taxon>Pseudonocardiales</taxon>
        <taxon>Pseudonocardiaceae</taxon>
        <taxon>Saccharopolyspora</taxon>
    </lineage>
</organism>
<gene>
    <name evidence="2" type="ORF">A8926_7037</name>
</gene>
<comment type="caution">
    <text evidence="2">The sequence shown here is derived from an EMBL/GenBank/DDBJ whole genome shotgun (WGS) entry which is preliminary data.</text>
</comment>
<dbReference type="InterPro" id="IPR043917">
    <property type="entry name" value="DUF5753"/>
</dbReference>